<name>A0ABQ2GJS8_9DEIO</name>
<protein>
    <submittedName>
        <fullName evidence="4">Methyltransferase</fullName>
    </submittedName>
</protein>
<dbReference type="PANTHER" id="PTHR43464">
    <property type="entry name" value="METHYLTRANSFERASE"/>
    <property type="match status" value="1"/>
</dbReference>
<dbReference type="RefSeq" id="WP_188900804.1">
    <property type="nucleotide sequence ID" value="NZ_BMOM01000002.1"/>
</dbReference>
<evidence type="ECO:0000256" key="1">
    <source>
        <dbReference type="ARBA" id="ARBA00022603"/>
    </source>
</evidence>
<dbReference type="Proteomes" id="UP000661918">
    <property type="component" value="Unassembled WGS sequence"/>
</dbReference>
<evidence type="ECO:0000256" key="3">
    <source>
        <dbReference type="ARBA" id="ARBA00022691"/>
    </source>
</evidence>
<dbReference type="Pfam" id="PF05401">
    <property type="entry name" value="NodS"/>
    <property type="match status" value="1"/>
</dbReference>
<keyword evidence="2" id="KW-0808">Transferase</keyword>
<evidence type="ECO:0000256" key="2">
    <source>
        <dbReference type="ARBA" id="ARBA00022679"/>
    </source>
</evidence>
<accession>A0ABQ2GJS8</accession>
<keyword evidence="1 4" id="KW-0489">Methyltransferase</keyword>
<dbReference type="EMBL" id="BMOM01000002">
    <property type="protein sequence ID" value="GGL98687.1"/>
    <property type="molecule type" value="Genomic_DNA"/>
</dbReference>
<evidence type="ECO:0000313" key="5">
    <source>
        <dbReference type="Proteomes" id="UP000661918"/>
    </source>
</evidence>
<dbReference type="CDD" id="cd02440">
    <property type="entry name" value="AdoMet_MTases"/>
    <property type="match status" value="1"/>
</dbReference>
<evidence type="ECO:0000313" key="4">
    <source>
        <dbReference type="EMBL" id="GGL98687.1"/>
    </source>
</evidence>
<organism evidence="4 5">
    <name type="scientific">Deinococcus aerophilus</name>
    <dbReference type="NCBI Taxonomy" id="522488"/>
    <lineage>
        <taxon>Bacteria</taxon>
        <taxon>Thermotogati</taxon>
        <taxon>Deinococcota</taxon>
        <taxon>Deinococci</taxon>
        <taxon>Deinococcales</taxon>
        <taxon>Deinococcaceae</taxon>
        <taxon>Deinococcus</taxon>
    </lineage>
</organism>
<dbReference type="InterPro" id="IPR029063">
    <property type="entry name" value="SAM-dependent_MTases_sf"/>
</dbReference>
<dbReference type="InterPro" id="IPR008715">
    <property type="entry name" value="SAM-MeTfrase_NodS-like"/>
</dbReference>
<dbReference type="GO" id="GO:0008168">
    <property type="term" value="F:methyltransferase activity"/>
    <property type="evidence" value="ECO:0007669"/>
    <property type="project" value="UniProtKB-KW"/>
</dbReference>
<comment type="caution">
    <text evidence="4">The sequence shown here is derived from an EMBL/GenBank/DDBJ whole genome shotgun (WGS) entry which is preliminary data.</text>
</comment>
<dbReference type="Gene3D" id="3.40.50.150">
    <property type="entry name" value="Vaccinia Virus protein VP39"/>
    <property type="match status" value="1"/>
</dbReference>
<gene>
    <name evidence="4" type="ORF">GCM10010841_03900</name>
</gene>
<sequence>MTLPESYFEDVYAANVDPWNFRSSPYEAAKYDRTLAALPRLHYARALEVGCSIGVLTSRLAARAEELIAVDMSERALAQARRENADRPNVTFERRQLPHDLPRGPFDLIVLSEVLYYLSPEDLERALDAVLARLVPGGTLLLVHWTPHVHDYPQTGDAVHAATLARVGHGLCHRHAERHGDRREGYRLDVFERTAPCRLGDRGMGRSGR</sequence>
<keyword evidence="5" id="KW-1185">Reference proteome</keyword>
<proteinExistence type="predicted"/>
<keyword evidence="3" id="KW-0949">S-adenosyl-L-methionine</keyword>
<dbReference type="PANTHER" id="PTHR43464:SF19">
    <property type="entry name" value="UBIQUINONE BIOSYNTHESIS O-METHYLTRANSFERASE, MITOCHONDRIAL"/>
    <property type="match status" value="1"/>
</dbReference>
<dbReference type="SUPFAM" id="SSF53335">
    <property type="entry name" value="S-adenosyl-L-methionine-dependent methyltransferases"/>
    <property type="match status" value="1"/>
</dbReference>
<dbReference type="GO" id="GO:0032259">
    <property type="term" value="P:methylation"/>
    <property type="evidence" value="ECO:0007669"/>
    <property type="project" value="UniProtKB-KW"/>
</dbReference>
<reference evidence="5" key="1">
    <citation type="journal article" date="2019" name="Int. J. Syst. Evol. Microbiol.">
        <title>The Global Catalogue of Microorganisms (GCM) 10K type strain sequencing project: providing services to taxonomists for standard genome sequencing and annotation.</title>
        <authorList>
            <consortium name="The Broad Institute Genomics Platform"/>
            <consortium name="The Broad Institute Genome Sequencing Center for Infectious Disease"/>
            <person name="Wu L."/>
            <person name="Ma J."/>
        </authorList>
    </citation>
    <scope>NUCLEOTIDE SEQUENCE [LARGE SCALE GENOMIC DNA]</scope>
    <source>
        <strain evidence="5">JCM 15443</strain>
    </source>
</reference>